<protein>
    <submittedName>
        <fullName evidence="1">Uncharacterized protein</fullName>
    </submittedName>
</protein>
<accession>A0ABD0ZKD1</accession>
<name>A0ABD0ZKD1_CARAN</name>
<sequence>MWDHRRLVFFVKLTQKLKIICSSHAVVSEIWAALAKNNFKSRYTTDWHTIIAYVSDHQQDRVESFLARYVLQASLYTVWRERNGRRHGEAPNSAARLIRWIDKQVRNQLSSIRALGDRRYDKGLQLWFESRS</sequence>
<dbReference type="EMBL" id="JBANAX010000902">
    <property type="protein sequence ID" value="KAL1189330.1"/>
    <property type="molecule type" value="Genomic_DNA"/>
</dbReference>
<proteinExistence type="predicted"/>
<keyword evidence="2" id="KW-1185">Reference proteome</keyword>
<gene>
    <name evidence="1" type="ORF">V5N11_014333</name>
</gene>
<dbReference type="Proteomes" id="UP001558713">
    <property type="component" value="Unassembled WGS sequence"/>
</dbReference>
<comment type="caution">
    <text evidence="1">The sequence shown here is derived from an EMBL/GenBank/DDBJ whole genome shotgun (WGS) entry which is preliminary data.</text>
</comment>
<organism evidence="1 2">
    <name type="scientific">Cardamine amara subsp. amara</name>
    <dbReference type="NCBI Taxonomy" id="228776"/>
    <lineage>
        <taxon>Eukaryota</taxon>
        <taxon>Viridiplantae</taxon>
        <taxon>Streptophyta</taxon>
        <taxon>Embryophyta</taxon>
        <taxon>Tracheophyta</taxon>
        <taxon>Spermatophyta</taxon>
        <taxon>Magnoliopsida</taxon>
        <taxon>eudicotyledons</taxon>
        <taxon>Gunneridae</taxon>
        <taxon>Pentapetalae</taxon>
        <taxon>rosids</taxon>
        <taxon>malvids</taxon>
        <taxon>Brassicales</taxon>
        <taxon>Brassicaceae</taxon>
        <taxon>Cardamineae</taxon>
        <taxon>Cardamine</taxon>
    </lineage>
</organism>
<evidence type="ECO:0000313" key="1">
    <source>
        <dbReference type="EMBL" id="KAL1189330.1"/>
    </source>
</evidence>
<evidence type="ECO:0000313" key="2">
    <source>
        <dbReference type="Proteomes" id="UP001558713"/>
    </source>
</evidence>
<dbReference type="AlphaFoldDB" id="A0ABD0ZKD1"/>
<reference evidence="1 2" key="1">
    <citation type="submission" date="2024-04" db="EMBL/GenBank/DDBJ databases">
        <title>Genome assembly C_amara_ONT_v2.</title>
        <authorList>
            <person name="Yant L."/>
            <person name="Moore C."/>
            <person name="Slenker M."/>
        </authorList>
    </citation>
    <scope>NUCLEOTIDE SEQUENCE [LARGE SCALE GENOMIC DNA]</scope>
    <source>
        <tissue evidence="1">Leaf</tissue>
    </source>
</reference>